<dbReference type="FunFam" id="3.40.190.10:FF:000036">
    <property type="entry name" value="Dipeptide ABC transporter, substrate-binding protein"/>
    <property type="match status" value="1"/>
</dbReference>
<dbReference type="Gene3D" id="3.10.105.10">
    <property type="entry name" value="Dipeptide-binding Protein, Domain 3"/>
    <property type="match status" value="1"/>
</dbReference>
<accession>A0A0F5LYP1</accession>
<dbReference type="EMBL" id="LAJF01000020">
    <property type="protein sequence ID" value="KKB86757.1"/>
    <property type="molecule type" value="Genomic_DNA"/>
</dbReference>
<keyword evidence="8" id="KW-1185">Reference proteome</keyword>
<comment type="similarity">
    <text evidence="2">Belongs to the bacterial solute-binding protein 5 family.</text>
</comment>
<evidence type="ECO:0000313" key="7">
    <source>
        <dbReference type="EMBL" id="SHF33573.1"/>
    </source>
</evidence>
<dbReference type="Pfam" id="PF00496">
    <property type="entry name" value="SBP_bac_5"/>
    <property type="match status" value="1"/>
</dbReference>
<dbReference type="OrthoDB" id="9803988at2"/>
<dbReference type="PANTHER" id="PTHR30290:SF38">
    <property type="entry name" value="D,D-DIPEPTIDE-BINDING PERIPLASMIC PROTEIN DDPA-RELATED"/>
    <property type="match status" value="1"/>
</dbReference>
<dbReference type="GO" id="GO:0042938">
    <property type="term" value="P:dipeptide transport"/>
    <property type="evidence" value="ECO:0007669"/>
    <property type="project" value="TreeGrafter"/>
</dbReference>
<protein>
    <submittedName>
        <fullName evidence="7">Dipeptide transport system substrate-binding protein</fullName>
    </submittedName>
    <submittedName>
        <fullName evidence="6">Peptide ABC transporter substrate-binding protein</fullName>
    </submittedName>
</protein>
<evidence type="ECO:0000313" key="6">
    <source>
        <dbReference type="EMBL" id="KKB86757.1"/>
    </source>
</evidence>
<keyword evidence="3 4" id="KW-0732">Signal</keyword>
<dbReference type="AlphaFoldDB" id="A0A0F5LYP1"/>
<dbReference type="GO" id="GO:1904680">
    <property type="term" value="F:peptide transmembrane transporter activity"/>
    <property type="evidence" value="ECO:0007669"/>
    <property type="project" value="TreeGrafter"/>
</dbReference>
<dbReference type="InterPro" id="IPR030678">
    <property type="entry name" value="Peptide/Ni-bd"/>
</dbReference>
<evidence type="ECO:0000259" key="5">
    <source>
        <dbReference type="Pfam" id="PF00496"/>
    </source>
</evidence>
<name>A0A0F5LYP1_9HYPH</name>
<evidence type="ECO:0000256" key="3">
    <source>
        <dbReference type="ARBA" id="ARBA00022729"/>
    </source>
</evidence>
<dbReference type="InterPro" id="IPR000914">
    <property type="entry name" value="SBP_5_dom"/>
</dbReference>
<dbReference type="Gene3D" id="3.90.76.10">
    <property type="entry name" value="Dipeptide-binding Protein, Domain 1"/>
    <property type="match status" value="1"/>
</dbReference>
<evidence type="ECO:0000256" key="4">
    <source>
        <dbReference type="SAM" id="SignalP"/>
    </source>
</evidence>
<evidence type="ECO:0000256" key="1">
    <source>
        <dbReference type="ARBA" id="ARBA00004418"/>
    </source>
</evidence>
<dbReference type="CDD" id="cd08493">
    <property type="entry name" value="PBP2_DppA_like"/>
    <property type="match status" value="1"/>
</dbReference>
<dbReference type="SUPFAM" id="SSF53850">
    <property type="entry name" value="Periplasmic binding protein-like II"/>
    <property type="match status" value="1"/>
</dbReference>
<dbReference type="GO" id="GO:0043190">
    <property type="term" value="C:ATP-binding cassette (ABC) transporter complex"/>
    <property type="evidence" value="ECO:0007669"/>
    <property type="project" value="InterPro"/>
</dbReference>
<dbReference type="RefSeq" id="WP_046133395.1">
    <property type="nucleotide sequence ID" value="NZ_FQVC01000006.1"/>
</dbReference>
<reference evidence="7 9" key="2">
    <citation type="submission" date="2016-11" db="EMBL/GenBank/DDBJ databases">
        <authorList>
            <person name="Jaros S."/>
            <person name="Januszkiewicz K."/>
            <person name="Wedrychowicz H."/>
        </authorList>
    </citation>
    <scope>NUCLEOTIDE SEQUENCE [LARGE SCALE GENOMIC DNA]</scope>
    <source>
        <strain evidence="7 9">DSM 17137</strain>
    </source>
</reference>
<organism evidence="6 8">
    <name type="scientific">Devosia limi DSM 17137</name>
    <dbReference type="NCBI Taxonomy" id="1121477"/>
    <lineage>
        <taxon>Bacteria</taxon>
        <taxon>Pseudomonadati</taxon>
        <taxon>Pseudomonadota</taxon>
        <taxon>Alphaproteobacteria</taxon>
        <taxon>Hyphomicrobiales</taxon>
        <taxon>Devosiaceae</taxon>
        <taxon>Devosia</taxon>
    </lineage>
</organism>
<dbReference type="FunFam" id="3.10.105.10:FF:000002">
    <property type="entry name" value="Dipeptide ABC transporter, substrate-binding protein"/>
    <property type="match status" value="1"/>
</dbReference>
<dbReference type="STRING" id="1121477.SAMN02745223_02393"/>
<feature type="domain" description="Solute-binding protein family 5" evidence="5">
    <location>
        <begin position="69"/>
        <end position="448"/>
    </location>
</feature>
<comment type="subcellular location">
    <subcellularLocation>
        <location evidence="1">Periplasm</location>
    </subcellularLocation>
</comment>
<dbReference type="PANTHER" id="PTHR30290">
    <property type="entry name" value="PERIPLASMIC BINDING COMPONENT OF ABC TRANSPORTER"/>
    <property type="match status" value="1"/>
</dbReference>
<gene>
    <name evidence="7" type="ORF">SAMN02745223_02393</name>
    <name evidence="6" type="ORF">VW29_00410</name>
</gene>
<feature type="signal peptide" evidence="4">
    <location>
        <begin position="1"/>
        <end position="23"/>
    </location>
</feature>
<dbReference type="Gene3D" id="3.40.190.10">
    <property type="entry name" value="Periplasmic binding protein-like II"/>
    <property type="match status" value="1"/>
</dbReference>
<dbReference type="Proteomes" id="UP000033608">
    <property type="component" value="Unassembled WGS sequence"/>
</dbReference>
<dbReference type="InterPro" id="IPR039424">
    <property type="entry name" value="SBP_5"/>
</dbReference>
<evidence type="ECO:0000313" key="8">
    <source>
        <dbReference type="Proteomes" id="UP000033608"/>
    </source>
</evidence>
<dbReference type="EMBL" id="FQVC01000006">
    <property type="protein sequence ID" value="SHF33573.1"/>
    <property type="molecule type" value="Genomic_DNA"/>
</dbReference>
<evidence type="ECO:0000313" key="9">
    <source>
        <dbReference type="Proteomes" id="UP000184533"/>
    </source>
</evidence>
<proteinExistence type="inferred from homology"/>
<reference evidence="6 8" key="1">
    <citation type="submission" date="2015-03" db="EMBL/GenBank/DDBJ databases">
        <authorList>
            <person name="Hassan Y.I."/>
            <person name="Lepp D."/>
            <person name="Zhou T."/>
        </authorList>
    </citation>
    <scope>NUCLEOTIDE SEQUENCE [LARGE SCALE GENOMIC DNA]</scope>
    <source>
        <strain evidence="6 8">DSM 17137</strain>
    </source>
</reference>
<dbReference type="PIRSF" id="PIRSF002741">
    <property type="entry name" value="MppA"/>
    <property type="match status" value="1"/>
</dbReference>
<feature type="chain" id="PRO_5015038432" evidence="4">
    <location>
        <begin position="24"/>
        <end position="531"/>
    </location>
</feature>
<evidence type="ECO:0000256" key="2">
    <source>
        <dbReference type="ARBA" id="ARBA00005695"/>
    </source>
</evidence>
<dbReference type="PATRIC" id="fig|1121477.3.peg.1114"/>
<dbReference type="GO" id="GO:0030288">
    <property type="term" value="C:outer membrane-bounded periplasmic space"/>
    <property type="evidence" value="ECO:0007669"/>
    <property type="project" value="TreeGrafter"/>
</dbReference>
<sequence>MKLMKTLLTATAIMALAAGAAQAKQLVYCSEASPAHFDPGPLTGGNDFDASSHTIYNRLVEFVPGGTAVEPALAESWEVSEDGLEITFKLRPGVKFQTTSYFTPTRDLNASDVIFTFERQYKEDNPWFAYLDGMTWDYFQGMDMPKYIKEIVAVDDLTVKFVLNEPNSPMIANLAMDFASIVSKEYADQLEASGDLAAFSTQPVGTGPFQLVDYQLDTVIRYQAFPDYWDGKRNLDDLIFAITTDPSVRAQRLIAGECDIMPYPAPADIAVLQGNDDLVVLEQEGLNIGYMSYNVTEAPFDNVNVRKALSMAVDKAAIIEAVYQGAGQDAKNLIPPTMWSYNDSIAADVYDPEAAKKLLEEAGVTNLTTDLWAMPVSRPYNPNAQRVAELIQADWAAIGVTANIVSYEWTEYRERGKQTDRKGPFQIGWTGDNGDPDNFFATLFSCSAIGVSNYSAWCNDEFEALIQKAKTTSDQAERTALYEEAQVIFKADEPALTLAHSKVFMPMNKRVLNYTMSPLGNHSFKDVDVTE</sequence>
<dbReference type="Proteomes" id="UP000184533">
    <property type="component" value="Unassembled WGS sequence"/>
</dbReference>